<accession>A0A1I5LN80</accession>
<feature type="transmembrane region" description="Helical" evidence="1">
    <location>
        <begin position="86"/>
        <end position="106"/>
    </location>
</feature>
<organism evidence="2 3">
    <name type="scientific">Hydrogenimonas thermophila</name>
    <dbReference type="NCBI Taxonomy" id="223786"/>
    <lineage>
        <taxon>Bacteria</taxon>
        <taxon>Pseudomonadati</taxon>
        <taxon>Campylobacterota</taxon>
        <taxon>Epsilonproteobacteria</taxon>
        <taxon>Campylobacterales</taxon>
        <taxon>Hydrogenimonadaceae</taxon>
        <taxon>Hydrogenimonas</taxon>
    </lineage>
</organism>
<dbReference type="Proteomes" id="UP000199227">
    <property type="component" value="Unassembled WGS sequence"/>
</dbReference>
<keyword evidence="1" id="KW-1133">Transmembrane helix</keyword>
<evidence type="ECO:0000313" key="3">
    <source>
        <dbReference type="Proteomes" id="UP000199227"/>
    </source>
</evidence>
<dbReference type="InterPro" id="IPR007352">
    <property type="entry name" value="DUF420"/>
</dbReference>
<proteinExistence type="predicted"/>
<keyword evidence="1" id="KW-0472">Membrane</keyword>
<keyword evidence="3" id="KW-1185">Reference proteome</keyword>
<evidence type="ECO:0000256" key="1">
    <source>
        <dbReference type="SAM" id="Phobius"/>
    </source>
</evidence>
<dbReference type="Pfam" id="PF04238">
    <property type="entry name" value="DUF420"/>
    <property type="match status" value="1"/>
</dbReference>
<dbReference type="EMBL" id="FOXB01000003">
    <property type="protein sequence ID" value="SFO98633.1"/>
    <property type="molecule type" value="Genomic_DNA"/>
</dbReference>
<dbReference type="AlphaFoldDB" id="A0A1I5LN80"/>
<evidence type="ECO:0000313" key="2">
    <source>
        <dbReference type="EMBL" id="SFO98633.1"/>
    </source>
</evidence>
<feature type="transmembrane region" description="Helical" evidence="1">
    <location>
        <begin position="49"/>
        <end position="66"/>
    </location>
</feature>
<gene>
    <name evidence="2" type="ORF">SAMN05216234_103100</name>
</gene>
<protein>
    <submittedName>
        <fullName evidence="2">Putative membrane protein</fullName>
    </submittedName>
</protein>
<feature type="transmembrane region" description="Helical" evidence="1">
    <location>
        <begin position="127"/>
        <end position="150"/>
    </location>
</feature>
<feature type="transmembrane region" description="Helical" evidence="1">
    <location>
        <begin position="20"/>
        <end position="37"/>
    </location>
</feature>
<name>A0A1I5LN80_9BACT</name>
<sequence length="156" mass="17758">MFENGFLGTSAPFYMDLSTLYFALLPVLMAMAVLLAVKKLFKAHAYSQMGLFILTIIVVLYFEIGVRLDGGYFAYIEKTSLPKDKMAIYMIVHIFIALVSTLVWGYHTIRSFKEFIKTKSVYINHKVVGRFIFTGMTITSFMGVGVYWLLFVQGIS</sequence>
<reference evidence="2 3" key="1">
    <citation type="submission" date="2016-10" db="EMBL/GenBank/DDBJ databases">
        <authorList>
            <person name="de Groot N.N."/>
        </authorList>
    </citation>
    <scope>NUCLEOTIDE SEQUENCE [LARGE SCALE GENOMIC DNA]</scope>
    <source>
        <strain evidence="2 3">EP1-55-1</strain>
    </source>
</reference>
<keyword evidence="1" id="KW-0812">Transmembrane</keyword>
<dbReference type="STRING" id="223786.SAMN05216234_103100"/>